<dbReference type="Proteomes" id="UP001064048">
    <property type="component" value="Chromosome 21"/>
</dbReference>
<gene>
    <name evidence="1" type="ORF">MSG28_012421</name>
</gene>
<evidence type="ECO:0000313" key="1">
    <source>
        <dbReference type="EMBL" id="KAI8434369.1"/>
    </source>
</evidence>
<proteinExistence type="predicted"/>
<organism evidence="1 2">
    <name type="scientific">Choristoneura fumiferana</name>
    <name type="common">Spruce budworm moth</name>
    <name type="synonym">Archips fumiferana</name>
    <dbReference type="NCBI Taxonomy" id="7141"/>
    <lineage>
        <taxon>Eukaryota</taxon>
        <taxon>Metazoa</taxon>
        <taxon>Ecdysozoa</taxon>
        <taxon>Arthropoda</taxon>
        <taxon>Hexapoda</taxon>
        <taxon>Insecta</taxon>
        <taxon>Pterygota</taxon>
        <taxon>Neoptera</taxon>
        <taxon>Endopterygota</taxon>
        <taxon>Lepidoptera</taxon>
        <taxon>Glossata</taxon>
        <taxon>Ditrysia</taxon>
        <taxon>Tortricoidea</taxon>
        <taxon>Tortricidae</taxon>
        <taxon>Tortricinae</taxon>
        <taxon>Choristoneura</taxon>
    </lineage>
</organism>
<dbReference type="EMBL" id="CM046121">
    <property type="protein sequence ID" value="KAI8434369.1"/>
    <property type="molecule type" value="Genomic_DNA"/>
</dbReference>
<reference evidence="1 2" key="1">
    <citation type="journal article" date="2022" name="Genome Biol. Evol.">
        <title>The Spruce Budworm Genome: Reconstructing the Evolutionary History of Antifreeze Proteins.</title>
        <authorList>
            <person name="Beliveau C."/>
            <person name="Gagne P."/>
            <person name="Picq S."/>
            <person name="Vernygora O."/>
            <person name="Keeling C.I."/>
            <person name="Pinkney K."/>
            <person name="Doucet D."/>
            <person name="Wen F."/>
            <person name="Johnston J.S."/>
            <person name="Maaroufi H."/>
            <person name="Boyle B."/>
            <person name="Laroche J."/>
            <person name="Dewar K."/>
            <person name="Juretic N."/>
            <person name="Blackburn G."/>
            <person name="Nisole A."/>
            <person name="Brunet B."/>
            <person name="Brandao M."/>
            <person name="Lumley L."/>
            <person name="Duan J."/>
            <person name="Quan G."/>
            <person name="Lucarotti C.J."/>
            <person name="Roe A.D."/>
            <person name="Sperling F.A.H."/>
            <person name="Levesque R.C."/>
            <person name="Cusson M."/>
        </authorList>
    </citation>
    <scope>NUCLEOTIDE SEQUENCE [LARGE SCALE GENOMIC DNA]</scope>
    <source>
        <strain evidence="1">Glfc:IPQL:Cfum</strain>
    </source>
</reference>
<accession>A0ACC0KD59</accession>
<protein>
    <submittedName>
        <fullName evidence="1">Uncharacterized protein</fullName>
    </submittedName>
</protein>
<evidence type="ECO:0000313" key="2">
    <source>
        <dbReference type="Proteomes" id="UP001064048"/>
    </source>
</evidence>
<sequence length="1463" mass="159237">MKLNVSYPATGCQKLFEVVDEHKLRIFYEKRMGAEVEADLLGDEWKGYVLRVAGGNDKQGFPMKQGVLTNSTPRRTGERKRKSVRGCIVDANLSVLALEIPGLTDGNVPRRLGPKRASKIRKLFNLSKEDDVRRYVVKRVLPPKEGKENAKPRSKNKAKHCDCSSPRRTPTQALGFDARIKELGQECSTKLNVSYPATGCQKLFEVVDEHKLRIFYEKRMGAEVEADLLGDEWKGYVLRVAGGNDKQGFPMKQGEIPGLTDGNVPRRLGPKRASKIRKLFNLSKEDDVRRYVVKRVLPPKEGKENAKPRSKVRRQEELRRRRSASMRESKSSDKSAPQKSPDLEQLYQNVTGTIMNKNTIEEFKNTDKAALLNSDLKKFHYYYWFAYPAPSQPTVYLKEPSSSITTHFNNKQLENLAQAYKSFDLLQKNFFIILKENDDIALRTLAEVLDPKLPVQNELCVDLSNAYFVFADPSNTSNPGWPMRLFLAALLEHCPFLTKNDIKVIGLRCHVNGAVDRSLVFTVTAPEAWGFRHITFVDNGKVSYSNPTRQVLYTHADCAEGRPKAQAAADNLRLILPTVKSEGFALHIPMPGHPVGESLRPEAEAGVARLRELIASHDASLKDRTLDQQCTVTRPGVAAIAGALAVEILVGLLQHPLRCLPSVAPTCAKFKQCIACSDTVIDKYRKEGVEFVFKVLNSGSYLEEVTGLSELQLTAEMTDSPLKFFMMSPDLEQLYQNVTGTIMNKNTIEEFKNTDKAALLNSDLKKFHYYYWFAYPAPSQPTVYLKEPSSSITTHFNNKQLENLAQAYKSFDLLQKNFFIILKENDDIALKTLAEVLDPKLPVQNELCVDLSNAYFVFADPSNTSNPGWPMRLFLAALLEHCPFLTKNDIKVIGLRCHVNGAVDRSLVFTVTAPEAWGFRHITFVDNGKVSYSNPTRQVLYTHADCAEGRPKAQAAADNLRLILPTVVKWMLNRVIMSHNLAGMPGAYRLPGPGLGPPDFKPPMETPTPSAPAPSNPKKRRKTSNTNNTHAPQPPPTAQDLLPPPLTGYGDTIVASNPFDDSPSTISHNGPMMSQNGPMMSQNGPMGMMGPMHSMGGPPMRHMSPLPHSMSPMNQQMPPRGISPMGNMSPMGHMGGMSPMGGPNMGMSNHSMGPGMGPASRSMGSPMSPMNSMPMGSPMSSAPMGSPMNMGSMAGSHMSNSPMGPPMHSPLGAGSMNGPMNGPMGGGGPGINVPRMNGPMGPSCSNGSMGPSSSIMSSNPMQSGGMGPGHCGPMRHGSPMGSGMGGGPMGGNGPMSSMGPGPPYSGGHMGHGGPMGMGGSGNLGMGPGPGNMGNCGPLAGMSGMAMGGPGGQGVGPMGQNMGMFGPKPMPVSAGKIYPPDQPMVFNPQNPNAPPIYPCGVCHKEVHDNDQAILCESGCNFWFHRGCTGLTEPAFQLLTAEVYAEWVCDKCLHSKNIPLVKFKP</sequence>
<comment type="caution">
    <text evidence="1">The sequence shown here is derived from an EMBL/GenBank/DDBJ whole genome shotgun (WGS) entry which is preliminary data.</text>
</comment>
<keyword evidence="2" id="KW-1185">Reference proteome</keyword>
<name>A0ACC0KD59_CHOFU</name>